<dbReference type="RefSeq" id="WP_165902050.1">
    <property type="nucleotide sequence ID" value="NZ_SMAN01000003.1"/>
</dbReference>
<dbReference type="EMBL" id="SMAN01000003">
    <property type="protein sequence ID" value="TCT25456.1"/>
    <property type="molecule type" value="Genomic_DNA"/>
</dbReference>
<keyword evidence="3" id="KW-0808">Transferase</keyword>
<dbReference type="CDD" id="cd02440">
    <property type="entry name" value="AdoMet_MTases"/>
    <property type="match status" value="1"/>
</dbReference>
<dbReference type="PANTHER" id="PTHR44942">
    <property type="entry name" value="METHYLTRANSF_11 DOMAIN-CONTAINING PROTEIN"/>
    <property type="match status" value="1"/>
</dbReference>
<evidence type="ECO:0000256" key="1">
    <source>
        <dbReference type="ARBA" id="ARBA00008361"/>
    </source>
</evidence>
<evidence type="ECO:0000256" key="3">
    <source>
        <dbReference type="ARBA" id="ARBA00022679"/>
    </source>
</evidence>
<evidence type="ECO:0000313" key="5">
    <source>
        <dbReference type="EMBL" id="TCT25456.1"/>
    </source>
</evidence>
<dbReference type="GO" id="GO:0032259">
    <property type="term" value="P:methylation"/>
    <property type="evidence" value="ECO:0007669"/>
    <property type="project" value="UniProtKB-KW"/>
</dbReference>
<dbReference type="Gene3D" id="3.40.50.150">
    <property type="entry name" value="Vaccinia Virus protein VP39"/>
    <property type="match status" value="1"/>
</dbReference>
<dbReference type="InterPro" id="IPR051052">
    <property type="entry name" value="Diverse_substrate_MTase"/>
</dbReference>
<protein>
    <submittedName>
        <fullName evidence="5">Ubiquinone/menaquinone biosynthesis C-methylase UbiE</fullName>
    </submittedName>
</protein>
<dbReference type="InterPro" id="IPR013216">
    <property type="entry name" value="Methyltransf_11"/>
</dbReference>
<dbReference type="InterPro" id="IPR029063">
    <property type="entry name" value="SAM-dependent_MTases_sf"/>
</dbReference>
<evidence type="ECO:0000259" key="4">
    <source>
        <dbReference type="Pfam" id="PF08241"/>
    </source>
</evidence>
<accession>A0A4R3NE19</accession>
<keyword evidence="5" id="KW-0830">Ubiquinone</keyword>
<dbReference type="SUPFAM" id="SSF53335">
    <property type="entry name" value="S-adenosyl-L-methionine-dependent methyltransferases"/>
    <property type="match status" value="1"/>
</dbReference>
<dbReference type="AlphaFoldDB" id="A0A4R3NE19"/>
<keyword evidence="2 5" id="KW-0489">Methyltransferase</keyword>
<sequence length="259" mass="29511">MTLYNDIGRTYNSTRHADSRITHRLVHGIGINPPATILDIGAGTGNYSYQLADMGYRVVALEPSQVMRTQGKKHKNMTWKEGVAESIPLEDQSVNGIICTLASHHFRNLSSSFSEMASVLKEKGKAVIFTLDPRLCPHDCWLLDYFEPLLKDAYTIHPPVKDLVRLAEEKFGRTAEISPFPLPHDLVDLFFFAGWKNPELYLNEFFQKGTSPLAKGQQEMVSECLNRLRNDLENGNWHKKYGEIIHLNEYDCGHFFLLV</sequence>
<dbReference type="Pfam" id="PF08241">
    <property type="entry name" value="Methyltransf_11"/>
    <property type="match status" value="1"/>
</dbReference>
<organism evidence="5 6">
    <name type="scientific">Melghiribacillus thermohalophilus</name>
    <dbReference type="NCBI Taxonomy" id="1324956"/>
    <lineage>
        <taxon>Bacteria</taxon>
        <taxon>Bacillati</taxon>
        <taxon>Bacillota</taxon>
        <taxon>Bacilli</taxon>
        <taxon>Bacillales</taxon>
        <taxon>Bacillaceae</taxon>
        <taxon>Melghiribacillus</taxon>
    </lineage>
</organism>
<keyword evidence="6" id="KW-1185">Reference proteome</keyword>
<gene>
    <name evidence="5" type="ORF">EDD68_1038</name>
</gene>
<reference evidence="5 6" key="1">
    <citation type="submission" date="2019-03" db="EMBL/GenBank/DDBJ databases">
        <title>Genomic Encyclopedia of Type Strains, Phase IV (KMG-IV): sequencing the most valuable type-strain genomes for metagenomic binning, comparative biology and taxonomic classification.</title>
        <authorList>
            <person name="Goeker M."/>
        </authorList>
    </citation>
    <scope>NUCLEOTIDE SEQUENCE [LARGE SCALE GENOMIC DNA]</scope>
    <source>
        <strain evidence="5 6">DSM 25894</strain>
    </source>
</reference>
<evidence type="ECO:0000256" key="2">
    <source>
        <dbReference type="ARBA" id="ARBA00022603"/>
    </source>
</evidence>
<dbReference type="Proteomes" id="UP000294650">
    <property type="component" value="Unassembled WGS sequence"/>
</dbReference>
<proteinExistence type="inferred from homology"/>
<feature type="domain" description="Methyltransferase type 11" evidence="4">
    <location>
        <begin position="38"/>
        <end position="128"/>
    </location>
</feature>
<name>A0A4R3NE19_9BACI</name>
<dbReference type="PANTHER" id="PTHR44942:SF4">
    <property type="entry name" value="METHYLTRANSFERASE TYPE 11 DOMAIN-CONTAINING PROTEIN"/>
    <property type="match status" value="1"/>
</dbReference>
<evidence type="ECO:0000313" key="6">
    <source>
        <dbReference type="Proteomes" id="UP000294650"/>
    </source>
</evidence>
<dbReference type="GO" id="GO:0008757">
    <property type="term" value="F:S-adenosylmethionine-dependent methyltransferase activity"/>
    <property type="evidence" value="ECO:0007669"/>
    <property type="project" value="InterPro"/>
</dbReference>
<comment type="similarity">
    <text evidence="1">Belongs to the methyltransferase superfamily.</text>
</comment>
<comment type="caution">
    <text evidence="5">The sequence shown here is derived from an EMBL/GenBank/DDBJ whole genome shotgun (WGS) entry which is preliminary data.</text>
</comment>